<dbReference type="PROSITE" id="PS50011">
    <property type="entry name" value="PROTEIN_KINASE_DOM"/>
    <property type="match status" value="1"/>
</dbReference>
<dbReference type="InterPro" id="IPR008271">
    <property type="entry name" value="Ser/Thr_kinase_AS"/>
</dbReference>
<dbReference type="SMART" id="SM00220">
    <property type="entry name" value="S_TKc"/>
    <property type="match status" value="1"/>
</dbReference>
<dbReference type="PROSITE" id="PS00107">
    <property type="entry name" value="PROTEIN_KINASE_ATP"/>
    <property type="match status" value="1"/>
</dbReference>
<keyword evidence="8" id="KW-0418">Kinase</keyword>
<dbReference type="SMART" id="SM00320">
    <property type="entry name" value="WD40"/>
    <property type="match status" value="7"/>
</dbReference>
<evidence type="ECO:0000256" key="5">
    <source>
        <dbReference type="PROSITE-ProRule" id="PRU00221"/>
    </source>
</evidence>
<keyword evidence="2" id="KW-0677">Repeat</keyword>
<feature type="repeat" description="WD" evidence="5">
    <location>
        <begin position="571"/>
        <end position="612"/>
    </location>
</feature>
<feature type="repeat" description="WD" evidence="5">
    <location>
        <begin position="655"/>
        <end position="692"/>
    </location>
</feature>
<keyword evidence="3 6" id="KW-0547">Nucleotide-binding</keyword>
<dbReference type="SUPFAM" id="SSF56112">
    <property type="entry name" value="Protein kinase-like (PK-like)"/>
    <property type="match status" value="1"/>
</dbReference>
<dbReference type="InterPro" id="IPR017441">
    <property type="entry name" value="Protein_kinase_ATP_BS"/>
</dbReference>
<dbReference type="Pfam" id="PF00069">
    <property type="entry name" value="Pkinase"/>
    <property type="match status" value="1"/>
</dbReference>
<dbReference type="PANTHER" id="PTHR19879">
    <property type="entry name" value="TRANSCRIPTION INITIATION FACTOR TFIID"/>
    <property type="match status" value="1"/>
</dbReference>
<dbReference type="eggNOG" id="COG2319">
    <property type="taxonomic scope" value="Bacteria"/>
</dbReference>
<dbReference type="eggNOG" id="COG0515">
    <property type="taxonomic scope" value="Bacteria"/>
</dbReference>
<evidence type="ECO:0000256" key="3">
    <source>
        <dbReference type="ARBA" id="ARBA00022741"/>
    </source>
</evidence>
<dbReference type="STRING" id="485913.Krac_1857"/>
<evidence type="ECO:0000259" key="7">
    <source>
        <dbReference type="PROSITE" id="PS50011"/>
    </source>
</evidence>
<dbReference type="InterPro" id="IPR011009">
    <property type="entry name" value="Kinase-like_dom_sf"/>
</dbReference>
<evidence type="ECO:0000256" key="4">
    <source>
        <dbReference type="ARBA" id="ARBA00022840"/>
    </source>
</evidence>
<proteinExistence type="predicted"/>
<evidence type="ECO:0000256" key="1">
    <source>
        <dbReference type="ARBA" id="ARBA00022574"/>
    </source>
</evidence>
<feature type="repeat" description="WD" evidence="5">
    <location>
        <begin position="444"/>
        <end position="485"/>
    </location>
</feature>
<dbReference type="OrthoDB" id="136964at2"/>
<sequence length="692" mass="75698">MGEQISHIGERLGNYHMLRLLGEGGFAQVYLGEHIHLGTQAAIKVLHTRLGRTDIEKFREEARTIARLAHPHIVRVLEFDVEDNTPFLVMDYAVGGTLRRQHPKGTILSRETIAPYVQHIAEALQYAHDQNVIHRDIKPENMLLDQHHQVLLSDFGIAAATQSSRDQKVLGIAGTVTYMSPEQLQGRFSPSSDQYALGIVVYEWLCGERPFGGAFAELCAQHMFAPPPSLREKIPAISSDIEQVVMKALAKDPDQRFQNIRAFATALREAYQAEQPDIVQPLQASLPSPNSQEDPLVMRQRADAPSIRVEEDTPPTELRAVAPSTVPNEDMSSANVRKHTTQPSKRLARRTVIVAGLSGLAGLGIGLTWLVASRNELLSTSASTSPPFLTALPSVGATLYSYEGHDDTVDVIAWSPDGKRIASGGGDKTVQVWEAAKGSHILTYREHTEGVYGLAWSPDGARIASGSFDKMVRVWDVAEGGHIFTYVYTGHDNLVEEVAWSPDGKWVAVTGVRTMEAWSAVDGSQRSIYQRGLGAAKTVAWSPHDGRQIASGGGNMVYIWNTADGKQTFVYRGHTDRVDTVAWSPDGKRVASGGKDKTVHVWDAANGDDVVIYRGHAEYVNSVAWSPDGKRIVSGGNDETAQVWDATNGKPIFTYRGHTSDVNAVAWSPNGKWIASGDDGKSARVWVAPEAR</sequence>
<dbReference type="EMBL" id="ADVG01000004">
    <property type="protein sequence ID" value="EFH81162.1"/>
    <property type="molecule type" value="Genomic_DNA"/>
</dbReference>
<keyword evidence="9" id="KW-1185">Reference proteome</keyword>
<dbReference type="InterPro" id="IPR036322">
    <property type="entry name" value="WD40_repeat_dom_sf"/>
</dbReference>
<accession>D6U3S4</accession>
<dbReference type="PRINTS" id="PR00320">
    <property type="entry name" value="GPROTEINBRPT"/>
</dbReference>
<dbReference type="InterPro" id="IPR020472">
    <property type="entry name" value="WD40_PAC1"/>
</dbReference>
<dbReference type="InterPro" id="IPR019775">
    <property type="entry name" value="WD40_repeat_CS"/>
</dbReference>
<dbReference type="InterPro" id="IPR000719">
    <property type="entry name" value="Prot_kinase_dom"/>
</dbReference>
<feature type="domain" description="Protein kinase" evidence="7">
    <location>
        <begin position="15"/>
        <end position="271"/>
    </location>
</feature>
<comment type="caution">
    <text evidence="8">The sequence shown here is derived from an EMBL/GenBank/DDBJ whole genome shotgun (WGS) entry which is preliminary data.</text>
</comment>
<keyword evidence="4 6" id="KW-0067">ATP-binding</keyword>
<keyword evidence="8" id="KW-0723">Serine/threonine-protein kinase</keyword>
<protein>
    <submittedName>
        <fullName evidence="8">Serine/threonine protein kinase with WD40 repeats</fullName>
    </submittedName>
</protein>
<feature type="repeat" description="WD" evidence="5">
    <location>
        <begin position="613"/>
        <end position="654"/>
    </location>
</feature>
<dbReference type="CDD" id="cd14014">
    <property type="entry name" value="STKc_PknB_like"/>
    <property type="match status" value="1"/>
</dbReference>
<dbReference type="CDD" id="cd00200">
    <property type="entry name" value="WD40"/>
    <property type="match status" value="1"/>
</dbReference>
<dbReference type="RefSeq" id="WP_007918368.1">
    <property type="nucleotide sequence ID" value="NZ_ADVG01000004.1"/>
</dbReference>
<evidence type="ECO:0000256" key="2">
    <source>
        <dbReference type="ARBA" id="ARBA00022737"/>
    </source>
</evidence>
<keyword evidence="1 5" id="KW-0853">WD repeat</keyword>
<evidence type="ECO:0000256" key="6">
    <source>
        <dbReference type="PROSITE-ProRule" id="PRU10141"/>
    </source>
</evidence>
<name>D6U3S4_KTERA</name>
<dbReference type="GO" id="GO:0005524">
    <property type="term" value="F:ATP binding"/>
    <property type="evidence" value="ECO:0007669"/>
    <property type="project" value="UniProtKB-UniRule"/>
</dbReference>
<dbReference type="Gene3D" id="2.130.10.10">
    <property type="entry name" value="YVTN repeat-like/Quinoprotein amine dehydrogenase"/>
    <property type="match status" value="3"/>
</dbReference>
<dbReference type="PROSITE" id="PS50082">
    <property type="entry name" value="WD_REPEATS_2"/>
    <property type="match status" value="5"/>
</dbReference>
<dbReference type="AlphaFoldDB" id="D6U3S4"/>
<dbReference type="PANTHER" id="PTHR19879:SF9">
    <property type="entry name" value="TRANSCRIPTION INITIATION FACTOR TFIID SUBUNIT 5"/>
    <property type="match status" value="1"/>
</dbReference>
<dbReference type="Pfam" id="PF00400">
    <property type="entry name" value="WD40"/>
    <property type="match status" value="6"/>
</dbReference>
<dbReference type="InParanoid" id="D6U3S4"/>
<dbReference type="Gene3D" id="1.10.510.10">
    <property type="entry name" value="Transferase(Phosphotransferase) domain 1"/>
    <property type="match status" value="1"/>
</dbReference>
<dbReference type="Proteomes" id="UP000004508">
    <property type="component" value="Unassembled WGS sequence"/>
</dbReference>
<feature type="binding site" evidence="6">
    <location>
        <position position="44"/>
    </location>
    <ligand>
        <name>ATP</name>
        <dbReference type="ChEBI" id="CHEBI:30616"/>
    </ligand>
</feature>
<gene>
    <name evidence="8" type="ORF">Krac_1857</name>
</gene>
<evidence type="ECO:0000313" key="8">
    <source>
        <dbReference type="EMBL" id="EFH81162.1"/>
    </source>
</evidence>
<feature type="repeat" description="WD" evidence="5">
    <location>
        <begin position="402"/>
        <end position="443"/>
    </location>
</feature>
<dbReference type="PROSITE" id="PS00678">
    <property type="entry name" value="WD_REPEATS_1"/>
    <property type="match status" value="2"/>
</dbReference>
<dbReference type="GO" id="GO:0004674">
    <property type="term" value="F:protein serine/threonine kinase activity"/>
    <property type="evidence" value="ECO:0007669"/>
    <property type="project" value="UniProtKB-KW"/>
</dbReference>
<dbReference type="SUPFAM" id="SSF50978">
    <property type="entry name" value="WD40 repeat-like"/>
    <property type="match status" value="1"/>
</dbReference>
<dbReference type="InterPro" id="IPR015943">
    <property type="entry name" value="WD40/YVTN_repeat-like_dom_sf"/>
</dbReference>
<reference evidence="8 9" key="1">
    <citation type="journal article" date="2011" name="Stand. Genomic Sci.">
        <title>Non-contiguous finished genome sequence and contextual data of the filamentous soil bacterium Ktedonobacter racemifer type strain (SOSP1-21).</title>
        <authorList>
            <person name="Chang Y.J."/>
            <person name="Land M."/>
            <person name="Hauser L."/>
            <person name="Chertkov O."/>
            <person name="Del Rio T.G."/>
            <person name="Nolan M."/>
            <person name="Copeland A."/>
            <person name="Tice H."/>
            <person name="Cheng J.F."/>
            <person name="Lucas S."/>
            <person name="Han C."/>
            <person name="Goodwin L."/>
            <person name="Pitluck S."/>
            <person name="Ivanova N."/>
            <person name="Ovchinikova G."/>
            <person name="Pati A."/>
            <person name="Chen A."/>
            <person name="Palaniappan K."/>
            <person name="Mavromatis K."/>
            <person name="Liolios K."/>
            <person name="Brettin T."/>
            <person name="Fiebig A."/>
            <person name="Rohde M."/>
            <person name="Abt B."/>
            <person name="Goker M."/>
            <person name="Detter J.C."/>
            <person name="Woyke T."/>
            <person name="Bristow J."/>
            <person name="Eisen J.A."/>
            <person name="Markowitz V."/>
            <person name="Hugenholtz P."/>
            <person name="Kyrpides N.C."/>
            <person name="Klenk H.P."/>
            <person name="Lapidus A."/>
        </authorList>
    </citation>
    <scope>NUCLEOTIDE SEQUENCE [LARGE SCALE GENOMIC DNA]</scope>
    <source>
        <strain evidence="9">DSM 44963</strain>
    </source>
</reference>
<dbReference type="InterPro" id="IPR001680">
    <property type="entry name" value="WD40_rpt"/>
</dbReference>
<organism evidence="8 9">
    <name type="scientific">Ktedonobacter racemifer DSM 44963</name>
    <dbReference type="NCBI Taxonomy" id="485913"/>
    <lineage>
        <taxon>Bacteria</taxon>
        <taxon>Bacillati</taxon>
        <taxon>Chloroflexota</taxon>
        <taxon>Ktedonobacteria</taxon>
        <taxon>Ktedonobacterales</taxon>
        <taxon>Ktedonobacteraceae</taxon>
        <taxon>Ktedonobacter</taxon>
    </lineage>
</organism>
<dbReference type="PROSITE" id="PS50294">
    <property type="entry name" value="WD_REPEATS_REGION"/>
    <property type="match status" value="5"/>
</dbReference>
<dbReference type="FunFam" id="1.10.510.10:FF:000571">
    <property type="entry name" value="Maternal embryonic leucine zipper kinase"/>
    <property type="match status" value="1"/>
</dbReference>
<keyword evidence="8" id="KW-0808">Transferase</keyword>
<evidence type="ECO:0000313" key="9">
    <source>
        <dbReference type="Proteomes" id="UP000004508"/>
    </source>
</evidence>
<dbReference type="PROSITE" id="PS00108">
    <property type="entry name" value="PROTEIN_KINASE_ST"/>
    <property type="match status" value="1"/>
</dbReference>